<dbReference type="RefSeq" id="WP_268253275.1">
    <property type="nucleotide sequence ID" value="NZ_BMVX01000010.1"/>
</dbReference>
<name>A0A918V5J9_9ACTN</name>
<evidence type="ECO:0000256" key="1">
    <source>
        <dbReference type="ARBA" id="ARBA00005820"/>
    </source>
</evidence>
<dbReference type="PROSITE" id="PS51755">
    <property type="entry name" value="OMPR_PHOB"/>
    <property type="match status" value="1"/>
</dbReference>
<keyword evidence="2" id="KW-0902">Two-component regulatory system</keyword>
<comment type="similarity">
    <text evidence="1">Belongs to the AfsR/DnrI/RedD regulatory family.</text>
</comment>
<dbReference type="GO" id="GO:0003677">
    <property type="term" value="F:DNA binding"/>
    <property type="evidence" value="ECO:0007669"/>
    <property type="project" value="UniProtKB-UniRule"/>
</dbReference>
<feature type="DNA-binding region" description="OmpR/PhoB-type" evidence="6">
    <location>
        <begin position="1"/>
        <end position="96"/>
    </location>
</feature>
<dbReference type="InterPro" id="IPR005158">
    <property type="entry name" value="BTAD"/>
</dbReference>
<reference evidence="8" key="2">
    <citation type="submission" date="2020-09" db="EMBL/GenBank/DDBJ databases">
        <authorList>
            <person name="Sun Q."/>
            <person name="Ohkuma M."/>
        </authorList>
    </citation>
    <scope>NUCLEOTIDE SEQUENCE</scope>
    <source>
        <strain evidence="8">JCM 4834</strain>
    </source>
</reference>
<dbReference type="AlphaFoldDB" id="A0A918V5J9"/>
<dbReference type="InterPro" id="IPR011990">
    <property type="entry name" value="TPR-like_helical_dom_sf"/>
</dbReference>
<organism evidence="8 9">
    <name type="scientific">Streptomyces subrutilus</name>
    <dbReference type="NCBI Taxonomy" id="36818"/>
    <lineage>
        <taxon>Bacteria</taxon>
        <taxon>Bacillati</taxon>
        <taxon>Actinomycetota</taxon>
        <taxon>Actinomycetes</taxon>
        <taxon>Kitasatosporales</taxon>
        <taxon>Streptomycetaceae</taxon>
        <taxon>Streptomyces</taxon>
    </lineage>
</organism>
<dbReference type="SUPFAM" id="SSF48452">
    <property type="entry name" value="TPR-like"/>
    <property type="match status" value="1"/>
</dbReference>
<accession>A0A918V5J9</accession>
<dbReference type="SMART" id="SM01043">
    <property type="entry name" value="BTAD"/>
    <property type="match status" value="1"/>
</dbReference>
<dbReference type="EMBL" id="BMVX01000010">
    <property type="protein sequence ID" value="GGZ68029.1"/>
    <property type="molecule type" value="Genomic_DNA"/>
</dbReference>
<dbReference type="CDD" id="cd15831">
    <property type="entry name" value="BTAD"/>
    <property type="match status" value="1"/>
</dbReference>
<dbReference type="InterPro" id="IPR036388">
    <property type="entry name" value="WH-like_DNA-bd_sf"/>
</dbReference>
<feature type="domain" description="OmpR/PhoB-type" evidence="7">
    <location>
        <begin position="1"/>
        <end position="96"/>
    </location>
</feature>
<keyword evidence="5" id="KW-0804">Transcription</keyword>
<evidence type="ECO:0000259" key="7">
    <source>
        <dbReference type="PROSITE" id="PS51755"/>
    </source>
</evidence>
<proteinExistence type="inferred from homology"/>
<keyword evidence="3" id="KW-0805">Transcription regulation</keyword>
<dbReference type="InterPro" id="IPR001867">
    <property type="entry name" value="OmpR/PhoB-type_DNA-bd"/>
</dbReference>
<dbReference type="PANTHER" id="PTHR35807:SF1">
    <property type="entry name" value="TRANSCRIPTIONAL REGULATOR REDD"/>
    <property type="match status" value="1"/>
</dbReference>
<sequence length="265" mass="29556">MEINILGSVSLTWGDRTYAMASKRVTSLLTFLALSPRTTVSSDQIEDELWADQRMTNARNALQANVLRLRKYLESLTGIKGTELIRTVGSGYLLDLAPERVDAHRFLRQAEAGATLVHEDPARAITELERALALWRGPALMDSVDGIRIRLAASHLEERRITAYEDLITAMLTAAAHRISVPELRQLAVEHPERERLSELLMLALYREGRQAEALEVFHGARRRLAGDLGLEPGRALNRAYQAILEQDDVLGEPRQALVYAGGRA</sequence>
<keyword evidence="4 6" id="KW-0238">DNA-binding</keyword>
<evidence type="ECO:0000313" key="8">
    <source>
        <dbReference type="EMBL" id="GGZ68029.1"/>
    </source>
</evidence>
<dbReference type="Proteomes" id="UP000634660">
    <property type="component" value="Unassembled WGS sequence"/>
</dbReference>
<evidence type="ECO:0000256" key="4">
    <source>
        <dbReference type="ARBA" id="ARBA00023125"/>
    </source>
</evidence>
<dbReference type="SUPFAM" id="SSF46894">
    <property type="entry name" value="C-terminal effector domain of the bipartite response regulators"/>
    <property type="match status" value="1"/>
</dbReference>
<dbReference type="Gene3D" id="1.25.40.10">
    <property type="entry name" value="Tetratricopeptide repeat domain"/>
    <property type="match status" value="1"/>
</dbReference>
<dbReference type="Pfam" id="PF03704">
    <property type="entry name" value="BTAD"/>
    <property type="match status" value="1"/>
</dbReference>
<dbReference type="GO" id="GO:0006355">
    <property type="term" value="P:regulation of DNA-templated transcription"/>
    <property type="evidence" value="ECO:0007669"/>
    <property type="project" value="InterPro"/>
</dbReference>
<evidence type="ECO:0000313" key="9">
    <source>
        <dbReference type="Proteomes" id="UP000634660"/>
    </source>
</evidence>
<gene>
    <name evidence="8" type="ORF">GCM10010371_29970</name>
</gene>
<protein>
    <submittedName>
        <fullName evidence="8">SARP family transcriptional regulator</fullName>
    </submittedName>
</protein>
<reference evidence="8" key="1">
    <citation type="journal article" date="2014" name="Int. J. Syst. Evol. Microbiol.">
        <title>Complete genome sequence of Corynebacterium casei LMG S-19264T (=DSM 44701T), isolated from a smear-ripened cheese.</title>
        <authorList>
            <consortium name="US DOE Joint Genome Institute (JGI-PGF)"/>
            <person name="Walter F."/>
            <person name="Albersmeier A."/>
            <person name="Kalinowski J."/>
            <person name="Ruckert C."/>
        </authorList>
    </citation>
    <scope>NUCLEOTIDE SEQUENCE</scope>
    <source>
        <strain evidence="8">JCM 4834</strain>
    </source>
</reference>
<dbReference type="Pfam" id="PF00486">
    <property type="entry name" value="Trans_reg_C"/>
    <property type="match status" value="1"/>
</dbReference>
<dbReference type="InterPro" id="IPR051677">
    <property type="entry name" value="AfsR-DnrI-RedD_regulator"/>
</dbReference>
<evidence type="ECO:0000256" key="6">
    <source>
        <dbReference type="PROSITE-ProRule" id="PRU01091"/>
    </source>
</evidence>
<evidence type="ECO:0000256" key="5">
    <source>
        <dbReference type="ARBA" id="ARBA00023163"/>
    </source>
</evidence>
<comment type="caution">
    <text evidence="8">The sequence shown here is derived from an EMBL/GenBank/DDBJ whole genome shotgun (WGS) entry which is preliminary data.</text>
</comment>
<evidence type="ECO:0000256" key="3">
    <source>
        <dbReference type="ARBA" id="ARBA00023015"/>
    </source>
</evidence>
<dbReference type="InterPro" id="IPR016032">
    <property type="entry name" value="Sig_transdc_resp-reg_C-effctor"/>
</dbReference>
<dbReference type="SMART" id="SM00862">
    <property type="entry name" value="Trans_reg_C"/>
    <property type="match status" value="1"/>
</dbReference>
<dbReference type="GO" id="GO:0000160">
    <property type="term" value="P:phosphorelay signal transduction system"/>
    <property type="evidence" value="ECO:0007669"/>
    <property type="project" value="UniProtKB-KW"/>
</dbReference>
<evidence type="ECO:0000256" key="2">
    <source>
        <dbReference type="ARBA" id="ARBA00023012"/>
    </source>
</evidence>
<dbReference type="Gene3D" id="1.10.10.10">
    <property type="entry name" value="Winged helix-like DNA-binding domain superfamily/Winged helix DNA-binding domain"/>
    <property type="match status" value="1"/>
</dbReference>
<dbReference type="PANTHER" id="PTHR35807">
    <property type="entry name" value="TRANSCRIPTIONAL REGULATOR REDD-RELATED"/>
    <property type="match status" value="1"/>
</dbReference>